<organism evidence="1 2">
    <name type="scientific">Pythium oligandrum</name>
    <name type="common">Mycoparasitic fungus</name>
    <dbReference type="NCBI Taxonomy" id="41045"/>
    <lineage>
        <taxon>Eukaryota</taxon>
        <taxon>Sar</taxon>
        <taxon>Stramenopiles</taxon>
        <taxon>Oomycota</taxon>
        <taxon>Peronosporomycetes</taxon>
        <taxon>Pythiales</taxon>
        <taxon>Pythiaceae</taxon>
        <taxon>Pythium</taxon>
    </lineage>
</organism>
<protein>
    <submittedName>
        <fullName evidence="1">Uncharacterized protein</fullName>
    </submittedName>
</protein>
<evidence type="ECO:0000313" key="2">
    <source>
        <dbReference type="Proteomes" id="UP000794436"/>
    </source>
</evidence>
<keyword evidence="2" id="KW-1185">Reference proteome</keyword>
<dbReference type="OrthoDB" id="159208at2759"/>
<dbReference type="EMBL" id="SPLM01000007">
    <property type="protein sequence ID" value="TMW66657.1"/>
    <property type="molecule type" value="Genomic_DNA"/>
</dbReference>
<reference evidence="1" key="1">
    <citation type="submission" date="2019-03" db="EMBL/GenBank/DDBJ databases">
        <title>Long read genome sequence of the mycoparasitic Pythium oligandrum ATCC 38472 isolated from sugarbeet rhizosphere.</title>
        <authorList>
            <person name="Gaulin E."/>
        </authorList>
    </citation>
    <scope>NUCLEOTIDE SEQUENCE</scope>
    <source>
        <strain evidence="1">ATCC 38472_TT</strain>
    </source>
</reference>
<accession>A0A8K1CQ80</accession>
<dbReference type="Proteomes" id="UP000794436">
    <property type="component" value="Unassembled WGS sequence"/>
</dbReference>
<evidence type="ECO:0000313" key="1">
    <source>
        <dbReference type="EMBL" id="TMW66657.1"/>
    </source>
</evidence>
<sequence>MHLDWAQVAHALALRGYQELHVFVQPQQQQRCRDDAEQLVVEFRFARIARVVLRIELVRHTPDWKTHVVFVTAYVKERSDAFYGNIPTPQTLPTCSRTRPAEDDAAVVSDLLHQTIQETMTQFQRTQVEVLSSYGNTRAKFEYELLQHLPGLEIVVVQRAPRNTSCAYVVVPLTQTADHDEQLLDADELHIALVIPLEDTNPGLENWQVQVCIPEDMTLSAKLVQTPSLSSVASTVDLIQTSKETFVPQLLRRRLFVQELRRQAIVLEYDPVDFSQVVILHQEQSRGRPLMLLVCCLQFTPEYFLTNCVGDLRAVLLDGETSTPIELVTEKAVTGDVDNGAVKAEVTTVLEALVDAIRIFTRGL</sequence>
<comment type="caution">
    <text evidence="1">The sequence shown here is derived from an EMBL/GenBank/DDBJ whole genome shotgun (WGS) entry which is preliminary data.</text>
</comment>
<name>A0A8K1CQ80_PYTOL</name>
<proteinExistence type="predicted"/>
<gene>
    <name evidence="1" type="ORF">Poli38472_013969</name>
</gene>
<dbReference type="AlphaFoldDB" id="A0A8K1CQ80"/>